<evidence type="ECO:0000256" key="1">
    <source>
        <dbReference type="SAM" id="Phobius"/>
    </source>
</evidence>
<dbReference type="EMBL" id="AXCM01007142">
    <property type="status" value="NOT_ANNOTATED_CDS"/>
    <property type="molecule type" value="Genomic_DNA"/>
</dbReference>
<keyword evidence="1" id="KW-1133">Transmembrane helix</keyword>
<dbReference type="Proteomes" id="UP000075883">
    <property type="component" value="Unassembled WGS sequence"/>
</dbReference>
<feature type="transmembrane region" description="Helical" evidence="1">
    <location>
        <begin position="50"/>
        <end position="70"/>
    </location>
</feature>
<keyword evidence="3" id="KW-1185">Reference proteome</keyword>
<dbReference type="EnsemblMetazoa" id="ACUA021347-RA">
    <property type="protein sequence ID" value="ACUA021347-PA"/>
    <property type="gene ID" value="ACUA021347"/>
</dbReference>
<organism evidence="2 3">
    <name type="scientific">Anopheles culicifacies</name>
    <dbReference type="NCBI Taxonomy" id="139723"/>
    <lineage>
        <taxon>Eukaryota</taxon>
        <taxon>Metazoa</taxon>
        <taxon>Ecdysozoa</taxon>
        <taxon>Arthropoda</taxon>
        <taxon>Hexapoda</taxon>
        <taxon>Insecta</taxon>
        <taxon>Pterygota</taxon>
        <taxon>Neoptera</taxon>
        <taxon>Endopterygota</taxon>
        <taxon>Diptera</taxon>
        <taxon>Nematocera</taxon>
        <taxon>Culicoidea</taxon>
        <taxon>Culicidae</taxon>
        <taxon>Anophelinae</taxon>
        <taxon>Anopheles</taxon>
        <taxon>culicifacies species complex</taxon>
    </lineage>
</organism>
<reference evidence="2" key="2">
    <citation type="submission" date="2020-05" db="UniProtKB">
        <authorList>
            <consortium name="EnsemblMetazoa"/>
        </authorList>
    </citation>
    <scope>IDENTIFICATION</scope>
    <source>
        <strain evidence="2">A-37</strain>
    </source>
</reference>
<evidence type="ECO:0000313" key="3">
    <source>
        <dbReference type="Proteomes" id="UP000075883"/>
    </source>
</evidence>
<keyword evidence="1" id="KW-0472">Membrane</keyword>
<accession>A0A182MLT8</accession>
<keyword evidence="1" id="KW-0812">Transmembrane</keyword>
<evidence type="ECO:0000313" key="2">
    <source>
        <dbReference type="EnsemblMetazoa" id="ACUA021347-PA"/>
    </source>
</evidence>
<protein>
    <submittedName>
        <fullName evidence="2">Uncharacterized protein</fullName>
    </submittedName>
</protein>
<reference evidence="3" key="1">
    <citation type="submission" date="2013-09" db="EMBL/GenBank/DDBJ databases">
        <title>The Genome Sequence of Anopheles culicifacies species A.</title>
        <authorList>
            <consortium name="The Broad Institute Genomics Platform"/>
            <person name="Neafsey D.E."/>
            <person name="Besansky N."/>
            <person name="Howell P."/>
            <person name="Walton C."/>
            <person name="Young S.K."/>
            <person name="Zeng Q."/>
            <person name="Gargeya S."/>
            <person name="Fitzgerald M."/>
            <person name="Haas B."/>
            <person name="Abouelleil A."/>
            <person name="Allen A.W."/>
            <person name="Alvarado L."/>
            <person name="Arachchi H.M."/>
            <person name="Berlin A.M."/>
            <person name="Chapman S.B."/>
            <person name="Gainer-Dewar J."/>
            <person name="Goldberg J."/>
            <person name="Griggs A."/>
            <person name="Gujja S."/>
            <person name="Hansen M."/>
            <person name="Howarth C."/>
            <person name="Imamovic A."/>
            <person name="Ireland A."/>
            <person name="Larimer J."/>
            <person name="McCowan C."/>
            <person name="Murphy C."/>
            <person name="Pearson M."/>
            <person name="Poon T.W."/>
            <person name="Priest M."/>
            <person name="Roberts A."/>
            <person name="Saif S."/>
            <person name="Shea T."/>
            <person name="Sisk P."/>
            <person name="Sykes S."/>
            <person name="Wortman J."/>
            <person name="Nusbaum C."/>
            <person name="Birren B."/>
        </authorList>
    </citation>
    <scope>NUCLEOTIDE SEQUENCE [LARGE SCALE GENOMIC DNA]</scope>
    <source>
        <strain evidence="3">A-37</strain>
    </source>
</reference>
<name>A0A182MLT8_9DIPT</name>
<proteinExistence type="predicted"/>
<dbReference type="VEuPathDB" id="VectorBase:ACUA021347"/>
<dbReference type="AlphaFoldDB" id="A0A182MLT8"/>
<sequence>MITSREWQTIDFNRPKATNPTARFFLPTSTNCPSSPEPIVVFVTDCQHHFVALIFPIIIMIIIIIGGRTYDADRSPAVSMNIAALVGRFPLRVPLWLEKVIEKKMYKFLPPHAAVARFREV</sequence>